<proteinExistence type="inferred from homology"/>
<sequence length="181" mass="19913">MRVERGPLAGTLLFIPTPHLDERGLFTRTFDAAIAREHGLDPAAFIQDSQSRTVAGAIRALHGRSGRGEAKLVRCARGAVFDVLVDARPGSPTFGERMTVVLDDQTFTHLYVPPGLLHGYQALSEADVCYRIDREHDPSEDISVRYDDPDLAIAWPLPVTAISARDLAAGSWKQARQRLEP</sequence>
<dbReference type="OrthoDB" id="9800680at2"/>
<dbReference type="GO" id="GO:0008830">
    <property type="term" value="F:dTDP-4-dehydrorhamnose 3,5-epimerase activity"/>
    <property type="evidence" value="ECO:0007669"/>
    <property type="project" value="InterPro"/>
</dbReference>
<dbReference type="GO" id="GO:0000271">
    <property type="term" value="P:polysaccharide biosynthetic process"/>
    <property type="evidence" value="ECO:0007669"/>
    <property type="project" value="TreeGrafter"/>
</dbReference>
<dbReference type="EMBL" id="FNVT01000004">
    <property type="protein sequence ID" value="SEG73565.1"/>
    <property type="molecule type" value="Genomic_DNA"/>
</dbReference>
<dbReference type="PANTHER" id="PTHR21047:SF2">
    <property type="entry name" value="THYMIDINE DIPHOSPHO-4-KETO-RHAMNOSE 3,5-EPIMERASE"/>
    <property type="match status" value="1"/>
</dbReference>
<dbReference type="SUPFAM" id="SSF51182">
    <property type="entry name" value="RmlC-like cupins"/>
    <property type="match status" value="1"/>
</dbReference>
<dbReference type="GO" id="GO:0005829">
    <property type="term" value="C:cytosol"/>
    <property type="evidence" value="ECO:0007669"/>
    <property type="project" value="TreeGrafter"/>
</dbReference>
<dbReference type="PANTHER" id="PTHR21047">
    <property type="entry name" value="DTDP-6-DEOXY-D-GLUCOSE-3,5 EPIMERASE"/>
    <property type="match status" value="1"/>
</dbReference>
<comment type="similarity">
    <text evidence="1">Belongs to the dTDP-4-dehydrorhamnose 3,5-epimerase family.</text>
</comment>
<dbReference type="Pfam" id="PF00908">
    <property type="entry name" value="dTDP_sugar_isom"/>
    <property type="match status" value="1"/>
</dbReference>
<evidence type="ECO:0000313" key="4">
    <source>
        <dbReference type="Proteomes" id="UP000236732"/>
    </source>
</evidence>
<dbReference type="InterPro" id="IPR014710">
    <property type="entry name" value="RmlC-like_jellyroll"/>
</dbReference>
<dbReference type="InterPro" id="IPR011051">
    <property type="entry name" value="RmlC_Cupin_sf"/>
</dbReference>
<protein>
    <submittedName>
        <fullName evidence="3">dTDP-4-dehydrorhamnose 3,5-epimerase</fullName>
    </submittedName>
</protein>
<reference evidence="3 4" key="1">
    <citation type="submission" date="2016-10" db="EMBL/GenBank/DDBJ databases">
        <authorList>
            <person name="de Groot N.N."/>
        </authorList>
    </citation>
    <scope>NUCLEOTIDE SEQUENCE [LARGE SCALE GENOMIC DNA]</scope>
    <source>
        <strain evidence="3 4">CGMCC 4.7037</strain>
    </source>
</reference>
<name>A0A1H6CLM0_9ACTN</name>
<evidence type="ECO:0000313" key="3">
    <source>
        <dbReference type="EMBL" id="SEG73565.1"/>
    </source>
</evidence>
<feature type="active site" description="Proton donor" evidence="2">
    <location>
        <position position="130"/>
    </location>
</feature>
<dbReference type="Proteomes" id="UP000236732">
    <property type="component" value="Unassembled WGS sequence"/>
</dbReference>
<keyword evidence="4" id="KW-1185">Reference proteome</keyword>
<organism evidence="3 4">
    <name type="scientific">Nonomuraea solani</name>
    <dbReference type="NCBI Taxonomy" id="1144553"/>
    <lineage>
        <taxon>Bacteria</taxon>
        <taxon>Bacillati</taxon>
        <taxon>Actinomycetota</taxon>
        <taxon>Actinomycetes</taxon>
        <taxon>Streptosporangiales</taxon>
        <taxon>Streptosporangiaceae</taxon>
        <taxon>Nonomuraea</taxon>
    </lineage>
</organism>
<accession>A0A1H6CLM0</accession>
<dbReference type="AlphaFoldDB" id="A0A1H6CLM0"/>
<feature type="active site" description="Proton acceptor" evidence="2">
    <location>
        <position position="62"/>
    </location>
</feature>
<dbReference type="GO" id="GO:0019305">
    <property type="term" value="P:dTDP-rhamnose biosynthetic process"/>
    <property type="evidence" value="ECO:0007669"/>
    <property type="project" value="TreeGrafter"/>
</dbReference>
<gene>
    <name evidence="3" type="ORF">SAMN05444920_10493</name>
</gene>
<dbReference type="Gene3D" id="2.60.120.10">
    <property type="entry name" value="Jelly Rolls"/>
    <property type="match status" value="1"/>
</dbReference>
<evidence type="ECO:0000256" key="1">
    <source>
        <dbReference type="ARBA" id="ARBA00010154"/>
    </source>
</evidence>
<dbReference type="CDD" id="cd00438">
    <property type="entry name" value="cupin_RmlC"/>
    <property type="match status" value="1"/>
</dbReference>
<evidence type="ECO:0000256" key="2">
    <source>
        <dbReference type="PIRSR" id="PIRSR600888-1"/>
    </source>
</evidence>
<dbReference type="RefSeq" id="WP_103956670.1">
    <property type="nucleotide sequence ID" value="NZ_FNVT01000004.1"/>
</dbReference>
<dbReference type="InterPro" id="IPR000888">
    <property type="entry name" value="RmlC-like"/>
</dbReference>